<gene>
    <name evidence="15" type="ORF">Esi_0056_0059</name>
</gene>
<evidence type="ECO:0000313" key="16">
    <source>
        <dbReference type="Proteomes" id="UP000002630"/>
    </source>
</evidence>
<dbReference type="CDD" id="cd18788">
    <property type="entry name" value="SF2_C_XPD"/>
    <property type="match status" value="1"/>
</dbReference>
<keyword evidence="8" id="KW-0067">ATP-binding</keyword>
<dbReference type="InterPro" id="IPR045028">
    <property type="entry name" value="DinG/Rad3-like"/>
</dbReference>
<feature type="region of interest" description="Disordered" evidence="13">
    <location>
        <begin position="1"/>
        <end position="30"/>
    </location>
</feature>
<feature type="compositionally biased region" description="Acidic residues" evidence="13">
    <location>
        <begin position="373"/>
        <end position="390"/>
    </location>
</feature>
<sequence>MSSGGDNEMRGRDEGPPREEPDIPFPFEPYDVQKQLMRKIYSTLENGGIGIFESPTGTGKSLSVICSALQWLKDAEAKDVDGKSDGGGSPARGGGSSSKGTGGFGTENASCGGGEKDDDDDGASAMPSWLKDMTRQKSDNEKEARAKRVRERRRDLDKRLAAVRKEDEHRKNNNKTRGDGVGAAADDGDGKRSAEVGVDDEYLVAEYDSGKEGGDGGKGGGGGFRESSDEEEEAGGGRGGEEEEEWEDLGLRQILYVSRTHSQTSQFVNEVKKTAFAKGVRCASLGSRRTLCGNERVSSLKTDGKMRDACLELQKNKKSSSKKKKKGDEGKGGKSGAKKSKKQKKKKRTEPLTKEERENKDGAGGLGTRKSEGEEEEEDDDDDDDDEEGTTDGCPLLAADGQREFPYRALASVRDIEELAALGKEEGTCAYYGARKAASLAQLVVMPYAALLSREARAAMGVRLEGAVVVVDEAHNIVEAINSVHSKKVVLSEVARAHSQLSQYEAKYGTRLKGSNAFYVGNILRLLRAVLKFLTKGKEKLQAARAENAKTTAAAAASKGNSGVQGPRAAAAACGEAEEAGVRSEMLEINDFLFRAGLDNMNLFKLQRYMRRSEISRKVMGFMDLSAASSPEVTLRKNASLSQNGGNTDDSGCGCSKATTAATSTTATTAAAATAGGGAGEDAAAAAAGVFVSKHISALQTVEAFLDALTNASRDGRVLATFGGKEGDGRSSSRGSVGGGGGRGATAGQKTTQDEEEPSVKFLMLNPAVHFDEIVQKARALVLVGGTMQPTGDLVRQLFSSVEPSRVEVFSCGHVIPRENLLPLCVSKGPSGKTFNFTFHRRGTDEQLDELGRLMTNVCKLVPGGVVCFLASYGYLDQVLQRWKASGTLRQLSKLKSVFSEPRSAKDVDAVLREFSLAARAGAWKPTTSGGGGGGGSSSGGGLLLSVVGAKMSEGINFSDDLARCVVMVGLPYPDKRDAELKQKMAYLDEASPSSRGRAGREYYSSICMRAVNQSIGRSIRHAGDYASILLVDERYKDDQVVRLLPGWIAERVVKPANFGQCFVSLRRFFAEMHAR</sequence>
<comment type="subcellular location">
    <subcellularLocation>
        <location evidence="2">Nucleus</location>
    </subcellularLocation>
</comment>
<dbReference type="PROSITE" id="PS51193">
    <property type="entry name" value="HELICASE_ATP_BIND_2"/>
    <property type="match status" value="1"/>
</dbReference>
<comment type="cofactor">
    <cofactor evidence="1">
        <name>[4Fe-4S] cluster</name>
        <dbReference type="ChEBI" id="CHEBI:49883"/>
    </cofactor>
</comment>
<dbReference type="GO" id="GO:0034085">
    <property type="term" value="P:establishment of sister chromatid cohesion"/>
    <property type="evidence" value="ECO:0007669"/>
    <property type="project" value="TreeGrafter"/>
</dbReference>
<name>D8LPY7_ECTSI</name>
<dbReference type="GO" id="GO:0005524">
    <property type="term" value="F:ATP binding"/>
    <property type="evidence" value="ECO:0007669"/>
    <property type="project" value="UniProtKB-KW"/>
</dbReference>
<proteinExistence type="inferred from homology"/>
<dbReference type="InterPro" id="IPR014001">
    <property type="entry name" value="Helicase_ATP-bd"/>
</dbReference>
<dbReference type="InterPro" id="IPR010614">
    <property type="entry name" value="RAD3-like_helicase_DEAD"/>
</dbReference>
<evidence type="ECO:0000256" key="11">
    <source>
        <dbReference type="ARBA" id="ARBA00023235"/>
    </source>
</evidence>
<dbReference type="PANTHER" id="PTHR11472">
    <property type="entry name" value="DNA REPAIR DEAD HELICASE RAD3/XP-D SUBFAMILY MEMBER"/>
    <property type="match status" value="1"/>
</dbReference>
<dbReference type="NCBIfam" id="TIGR00604">
    <property type="entry name" value="rad3"/>
    <property type="match status" value="1"/>
</dbReference>
<dbReference type="InterPro" id="IPR014013">
    <property type="entry name" value="Helic_SF1/SF2_ATP-bd_DinG/Rad3"/>
</dbReference>
<dbReference type="SMART" id="SM00491">
    <property type="entry name" value="HELICc2"/>
    <property type="match status" value="1"/>
</dbReference>
<evidence type="ECO:0000256" key="4">
    <source>
        <dbReference type="ARBA" id="ARBA00022723"/>
    </source>
</evidence>
<evidence type="ECO:0000256" key="10">
    <source>
        <dbReference type="ARBA" id="ARBA00023014"/>
    </source>
</evidence>
<dbReference type="OrthoDB" id="267079at2759"/>
<reference evidence="15 16" key="1">
    <citation type="journal article" date="2010" name="Nature">
        <title>The Ectocarpus genome and the independent evolution of multicellularity in brown algae.</title>
        <authorList>
            <person name="Cock J.M."/>
            <person name="Sterck L."/>
            <person name="Rouze P."/>
            <person name="Scornet D."/>
            <person name="Allen A.E."/>
            <person name="Amoutzias G."/>
            <person name="Anthouard V."/>
            <person name="Artiguenave F."/>
            <person name="Aury J.M."/>
            <person name="Badger J.H."/>
            <person name="Beszteri B."/>
            <person name="Billiau K."/>
            <person name="Bonnet E."/>
            <person name="Bothwell J.H."/>
            <person name="Bowler C."/>
            <person name="Boyen C."/>
            <person name="Brownlee C."/>
            <person name="Carrano C.J."/>
            <person name="Charrier B."/>
            <person name="Cho G.Y."/>
            <person name="Coelho S.M."/>
            <person name="Collen J."/>
            <person name="Corre E."/>
            <person name="Da Silva C."/>
            <person name="Delage L."/>
            <person name="Delaroque N."/>
            <person name="Dittami S.M."/>
            <person name="Doulbeau S."/>
            <person name="Elias M."/>
            <person name="Farnham G."/>
            <person name="Gachon C.M."/>
            <person name="Gschloessl B."/>
            <person name="Heesch S."/>
            <person name="Jabbari K."/>
            <person name="Jubin C."/>
            <person name="Kawai H."/>
            <person name="Kimura K."/>
            <person name="Kloareg B."/>
            <person name="Kupper F.C."/>
            <person name="Lang D."/>
            <person name="Le Bail A."/>
            <person name="Leblanc C."/>
            <person name="Lerouge P."/>
            <person name="Lohr M."/>
            <person name="Lopez P.J."/>
            <person name="Martens C."/>
            <person name="Maumus F."/>
            <person name="Michel G."/>
            <person name="Miranda-Saavedra D."/>
            <person name="Morales J."/>
            <person name="Moreau H."/>
            <person name="Motomura T."/>
            <person name="Nagasato C."/>
            <person name="Napoli C.A."/>
            <person name="Nelson D.R."/>
            <person name="Nyvall-Collen P."/>
            <person name="Peters A.F."/>
            <person name="Pommier C."/>
            <person name="Potin P."/>
            <person name="Poulain J."/>
            <person name="Quesneville H."/>
            <person name="Read B."/>
            <person name="Rensing S.A."/>
            <person name="Ritter A."/>
            <person name="Rousvoal S."/>
            <person name="Samanta M."/>
            <person name="Samson G."/>
            <person name="Schroeder D.C."/>
            <person name="Segurens B."/>
            <person name="Strittmatter M."/>
            <person name="Tonon T."/>
            <person name="Tregear J.W."/>
            <person name="Valentin K."/>
            <person name="von Dassow P."/>
            <person name="Yamagishi T."/>
            <person name="Van de Peer Y."/>
            <person name="Wincker P."/>
        </authorList>
    </citation>
    <scope>NUCLEOTIDE SEQUENCE [LARGE SCALE GENOMIC DNA]</scope>
    <source>
        <strain evidence="16">Ec32 / CCAP1310/4</strain>
    </source>
</reference>
<comment type="similarity">
    <text evidence="3">Belongs to the DEAD box helicase family. DEAH subfamily. DDX11/CHL1 sub-subfamily.</text>
</comment>
<evidence type="ECO:0000256" key="7">
    <source>
        <dbReference type="ARBA" id="ARBA00022806"/>
    </source>
</evidence>
<keyword evidence="10" id="KW-0411">Iron-sulfur</keyword>
<dbReference type="GO" id="GO:0003677">
    <property type="term" value="F:DNA binding"/>
    <property type="evidence" value="ECO:0007669"/>
    <property type="project" value="InterPro"/>
</dbReference>
<dbReference type="InterPro" id="IPR006555">
    <property type="entry name" value="ATP-dep_Helicase_C"/>
</dbReference>
<dbReference type="GO" id="GO:0006139">
    <property type="term" value="P:nucleobase-containing compound metabolic process"/>
    <property type="evidence" value="ECO:0007669"/>
    <property type="project" value="InterPro"/>
</dbReference>
<dbReference type="PANTHER" id="PTHR11472:SF41">
    <property type="entry name" value="ATP-DEPENDENT DNA HELICASE DDX11-RELATED"/>
    <property type="match status" value="1"/>
</dbReference>
<evidence type="ECO:0000256" key="13">
    <source>
        <dbReference type="SAM" id="MobiDB-lite"/>
    </source>
</evidence>
<feature type="compositionally biased region" description="Basic and acidic residues" evidence="13">
    <location>
        <begin position="132"/>
        <end position="171"/>
    </location>
</feature>
<dbReference type="Gene3D" id="3.40.50.300">
    <property type="entry name" value="P-loop containing nucleotide triphosphate hydrolases"/>
    <property type="match status" value="3"/>
</dbReference>
<dbReference type="SMART" id="SM00487">
    <property type="entry name" value="DEXDc"/>
    <property type="match status" value="1"/>
</dbReference>
<keyword evidence="11" id="KW-0413">Isomerase</keyword>
<dbReference type="Proteomes" id="UP000002630">
    <property type="component" value="Linkage Group LG10"/>
</dbReference>
<keyword evidence="9" id="KW-0408">Iron</keyword>
<protein>
    <recommendedName>
        <fullName evidence="14">Helicase ATP-binding domain-containing protein</fullName>
    </recommendedName>
</protein>
<evidence type="ECO:0000256" key="1">
    <source>
        <dbReference type="ARBA" id="ARBA00001966"/>
    </source>
</evidence>
<evidence type="ECO:0000256" key="5">
    <source>
        <dbReference type="ARBA" id="ARBA00022741"/>
    </source>
</evidence>
<keyword evidence="7" id="KW-0347">Helicase</keyword>
<evidence type="ECO:0000256" key="6">
    <source>
        <dbReference type="ARBA" id="ARBA00022801"/>
    </source>
</evidence>
<evidence type="ECO:0000256" key="3">
    <source>
        <dbReference type="ARBA" id="ARBA00008435"/>
    </source>
</evidence>
<evidence type="ECO:0000313" key="15">
    <source>
        <dbReference type="EMBL" id="CBN74879.1"/>
    </source>
</evidence>
<keyword evidence="12" id="KW-0539">Nucleus</keyword>
<dbReference type="SMART" id="SM00488">
    <property type="entry name" value="DEXDc2"/>
    <property type="match status" value="1"/>
</dbReference>
<organism evidence="15 16">
    <name type="scientific">Ectocarpus siliculosus</name>
    <name type="common">Brown alga</name>
    <name type="synonym">Conferva siliculosa</name>
    <dbReference type="NCBI Taxonomy" id="2880"/>
    <lineage>
        <taxon>Eukaryota</taxon>
        <taxon>Sar</taxon>
        <taxon>Stramenopiles</taxon>
        <taxon>Ochrophyta</taxon>
        <taxon>PX clade</taxon>
        <taxon>Phaeophyceae</taxon>
        <taxon>Ectocarpales</taxon>
        <taxon>Ectocarpaceae</taxon>
        <taxon>Ectocarpus</taxon>
    </lineage>
</organism>
<dbReference type="eggNOG" id="KOG1133">
    <property type="taxonomic scope" value="Eukaryota"/>
</dbReference>
<evidence type="ECO:0000259" key="14">
    <source>
        <dbReference type="PROSITE" id="PS51193"/>
    </source>
</evidence>
<feature type="region of interest" description="Disordered" evidence="13">
    <location>
        <begin position="78"/>
        <end position="246"/>
    </location>
</feature>
<dbReference type="STRING" id="2880.D8LPY7"/>
<dbReference type="InterPro" id="IPR006554">
    <property type="entry name" value="Helicase-like_DEXD_c2"/>
</dbReference>
<evidence type="ECO:0000256" key="12">
    <source>
        <dbReference type="ARBA" id="ARBA00023242"/>
    </source>
</evidence>
<feature type="compositionally biased region" description="Basic and acidic residues" evidence="13">
    <location>
        <begin position="7"/>
        <end position="21"/>
    </location>
</feature>
<dbReference type="InterPro" id="IPR027417">
    <property type="entry name" value="P-loop_NTPase"/>
</dbReference>
<keyword evidence="6" id="KW-0378">Hydrolase</keyword>
<feature type="compositionally biased region" description="Basic and acidic residues" evidence="13">
    <location>
        <begin position="349"/>
        <end position="361"/>
    </location>
</feature>
<evidence type="ECO:0000256" key="9">
    <source>
        <dbReference type="ARBA" id="ARBA00023004"/>
    </source>
</evidence>
<dbReference type="OMA" id="QTHQFRD"/>
<feature type="compositionally biased region" description="Basic residues" evidence="13">
    <location>
        <begin position="336"/>
        <end position="348"/>
    </location>
</feature>
<dbReference type="SUPFAM" id="SSF52540">
    <property type="entry name" value="P-loop containing nucleoside triphosphate hydrolases"/>
    <property type="match status" value="1"/>
</dbReference>
<evidence type="ECO:0000256" key="8">
    <source>
        <dbReference type="ARBA" id="ARBA00022840"/>
    </source>
</evidence>
<dbReference type="InParanoid" id="D8LPY7"/>
<dbReference type="Pfam" id="PF13307">
    <property type="entry name" value="Helicase_C_2"/>
    <property type="match status" value="1"/>
</dbReference>
<feature type="compositionally biased region" description="Gly residues" evidence="13">
    <location>
        <begin position="736"/>
        <end position="745"/>
    </location>
</feature>
<dbReference type="GO" id="GO:0003678">
    <property type="term" value="F:DNA helicase activity"/>
    <property type="evidence" value="ECO:0007669"/>
    <property type="project" value="InterPro"/>
</dbReference>
<dbReference type="EMBL" id="FN649735">
    <property type="protein sequence ID" value="CBN74879.1"/>
    <property type="molecule type" value="Genomic_DNA"/>
</dbReference>
<feature type="region of interest" description="Disordered" evidence="13">
    <location>
        <begin position="312"/>
        <end position="398"/>
    </location>
</feature>
<keyword evidence="4" id="KW-0479">Metal-binding</keyword>
<evidence type="ECO:0000256" key="2">
    <source>
        <dbReference type="ARBA" id="ARBA00004123"/>
    </source>
</evidence>
<accession>D8LPY7</accession>
<dbReference type="Pfam" id="PF06733">
    <property type="entry name" value="DEAD_2"/>
    <property type="match status" value="1"/>
</dbReference>
<feature type="compositionally biased region" description="Gly residues" evidence="13">
    <location>
        <begin position="85"/>
        <end position="105"/>
    </location>
</feature>
<feature type="domain" description="Helicase ATP-binding" evidence="14">
    <location>
        <begin position="19"/>
        <end position="524"/>
    </location>
</feature>
<feature type="compositionally biased region" description="Basic residues" evidence="13">
    <location>
        <begin position="316"/>
        <end position="325"/>
    </location>
</feature>
<dbReference type="InterPro" id="IPR013020">
    <property type="entry name" value="Rad3/Chl1-like"/>
</dbReference>
<dbReference type="AlphaFoldDB" id="D8LPY7"/>
<dbReference type="GO" id="GO:0051536">
    <property type="term" value="F:iron-sulfur cluster binding"/>
    <property type="evidence" value="ECO:0007669"/>
    <property type="project" value="UniProtKB-KW"/>
</dbReference>
<dbReference type="GO" id="GO:0016818">
    <property type="term" value="F:hydrolase activity, acting on acid anhydrides, in phosphorus-containing anhydrides"/>
    <property type="evidence" value="ECO:0007669"/>
    <property type="project" value="InterPro"/>
</dbReference>
<keyword evidence="5" id="KW-0547">Nucleotide-binding</keyword>
<keyword evidence="16" id="KW-1185">Reference proteome</keyword>
<dbReference type="EMBL" id="FN648774">
    <property type="protein sequence ID" value="CBN74879.1"/>
    <property type="molecule type" value="Genomic_DNA"/>
</dbReference>
<feature type="region of interest" description="Disordered" evidence="13">
    <location>
        <begin position="720"/>
        <end position="758"/>
    </location>
</feature>
<dbReference type="GO" id="GO:0046872">
    <property type="term" value="F:metal ion binding"/>
    <property type="evidence" value="ECO:0007669"/>
    <property type="project" value="UniProtKB-KW"/>
</dbReference>
<dbReference type="GO" id="GO:0005634">
    <property type="term" value="C:nucleus"/>
    <property type="evidence" value="ECO:0007669"/>
    <property type="project" value="UniProtKB-SubCell"/>
</dbReference>